<evidence type="ECO:0000313" key="1">
    <source>
        <dbReference type="EMBL" id="KAK5794089.1"/>
    </source>
</evidence>
<accession>A0ABR0NIJ7</accession>
<reference evidence="1 2" key="1">
    <citation type="submission" date="2023-03" db="EMBL/GenBank/DDBJ databases">
        <title>WGS of Gossypium arboreum.</title>
        <authorList>
            <person name="Yu D."/>
        </authorList>
    </citation>
    <scope>NUCLEOTIDE SEQUENCE [LARGE SCALE GENOMIC DNA]</scope>
    <source>
        <tissue evidence="1">Leaf</tissue>
    </source>
</reference>
<proteinExistence type="predicted"/>
<evidence type="ECO:0000313" key="2">
    <source>
        <dbReference type="Proteomes" id="UP001358586"/>
    </source>
</evidence>
<gene>
    <name evidence="1" type="ORF">PVK06_035290</name>
</gene>
<dbReference type="Proteomes" id="UP001358586">
    <property type="component" value="Chromosome 10"/>
</dbReference>
<name>A0ABR0NIJ7_GOSAR</name>
<keyword evidence="2" id="KW-1185">Reference proteome</keyword>
<protein>
    <recommendedName>
        <fullName evidence="3">SWIM-type domain-containing protein</fullName>
    </recommendedName>
</protein>
<comment type="caution">
    <text evidence="1">The sequence shown here is derived from an EMBL/GenBank/DDBJ whole genome shotgun (WGS) entry which is preliminary data.</text>
</comment>
<evidence type="ECO:0008006" key="3">
    <source>
        <dbReference type="Google" id="ProtNLM"/>
    </source>
</evidence>
<organism evidence="1 2">
    <name type="scientific">Gossypium arboreum</name>
    <name type="common">Tree cotton</name>
    <name type="synonym">Gossypium nanking</name>
    <dbReference type="NCBI Taxonomy" id="29729"/>
    <lineage>
        <taxon>Eukaryota</taxon>
        <taxon>Viridiplantae</taxon>
        <taxon>Streptophyta</taxon>
        <taxon>Embryophyta</taxon>
        <taxon>Tracheophyta</taxon>
        <taxon>Spermatophyta</taxon>
        <taxon>Magnoliopsida</taxon>
        <taxon>eudicotyledons</taxon>
        <taxon>Gunneridae</taxon>
        <taxon>Pentapetalae</taxon>
        <taxon>rosids</taxon>
        <taxon>malvids</taxon>
        <taxon>Malvales</taxon>
        <taxon>Malvaceae</taxon>
        <taxon>Malvoideae</taxon>
        <taxon>Gossypium</taxon>
    </lineage>
</organism>
<dbReference type="EMBL" id="JARKNE010000010">
    <property type="protein sequence ID" value="KAK5794089.1"/>
    <property type="molecule type" value="Genomic_DNA"/>
</dbReference>
<sequence length="250" mass="29094">MLENLQAINDCDAKYHADMTANLTDCINSVLKGTRHFPITSVVKETYFHLVVLFPNRAKKYIRQVKGGHVWCEDIMKRGYNTIELYAFNVSLTLKPIILGYEFDKPNQGIVKGAYYVNLRQRTYGCGRFDTLCFPCTHAIVAYSSVRLDHMSFVDEVYKLEHLYNVWNYEFPPILNESMWPLVSSTPFKLLPNTSLRRKPKGRPNSTMISDSMNIWERTNQPRLCDYCRNLGHTRPTCPHLENTMRISPR</sequence>